<keyword evidence="2" id="KW-1185">Reference proteome</keyword>
<gene>
    <name evidence="1" type="ORF">K504DRAFT_508356</name>
</gene>
<dbReference type="OrthoDB" id="10568905at2759"/>
<dbReference type="Proteomes" id="UP000799428">
    <property type="component" value="Unassembled WGS sequence"/>
</dbReference>
<evidence type="ECO:0000313" key="2">
    <source>
        <dbReference type="Proteomes" id="UP000799428"/>
    </source>
</evidence>
<proteinExistence type="predicted"/>
<protein>
    <submittedName>
        <fullName evidence="1">Uncharacterized protein</fullName>
    </submittedName>
</protein>
<organism evidence="1 2">
    <name type="scientific">Pleomassaria siparia CBS 279.74</name>
    <dbReference type="NCBI Taxonomy" id="1314801"/>
    <lineage>
        <taxon>Eukaryota</taxon>
        <taxon>Fungi</taxon>
        <taxon>Dikarya</taxon>
        <taxon>Ascomycota</taxon>
        <taxon>Pezizomycotina</taxon>
        <taxon>Dothideomycetes</taxon>
        <taxon>Pleosporomycetidae</taxon>
        <taxon>Pleosporales</taxon>
        <taxon>Pleomassariaceae</taxon>
        <taxon>Pleomassaria</taxon>
    </lineage>
</organism>
<dbReference type="AlphaFoldDB" id="A0A6G1JRE3"/>
<sequence length="229" mass="24298">MPRTPDYISLDILSTSRLTSSVSHHPPLDMKLNLLLIGLVTVVMGAPTSVEVATEPVHVLEGSAISSFNRASFPGASTGAPVNPDSNIRPLVVATRDPPPAGITVESLLAAHDTLSARDGSSADGPPAGLPIDALSLCAEPDHKECHTYKMGTEGQCVEFADVFRNAESLFQPKGVVCQYWSHKDCELGGGPATALLNIYSLDGYVVQRTMSPYNNLFASGKCWGSRYA</sequence>
<reference evidence="1" key="1">
    <citation type="journal article" date="2020" name="Stud. Mycol.">
        <title>101 Dothideomycetes genomes: a test case for predicting lifestyles and emergence of pathogens.</title>
        <authorList>
            <person name="Haridas S."/>
            <person name="Albert R."/>
            <person name="Binder M."/>
            <person name="Bloem J."/>
            <person name="Labutti K."/>
            <person name="Salamov A."/>
            <person name="Andreopoulos B."/>
            <person name="Baker S."/>
            <person name="Barry K."/>
            <person name="Bills G."/>
            <person name="Bluhm B."/>
            <person name="Cannon C."/>
            <person name="Castanera R."/>
            <person name="Culley D."/>
            <person name="Daum C."/>
            <person name="Ezra D."/>
            <person name="Gonzalez J."/>
            <person name="Henrissat B."/>
            <person name="Kuo A."/>
            <person name="Liang C."/>
            <person name="Lipzen A."/>
            <person name="Lutzoni F."/>
            <person name="Magnuson J."/>
            <person name="Mondo S."/>
            <person name="Nolan M."/>
            <person name="Ohm R."/>
            <person name="Pangilinan J."/>
            <person name="Park H.-J."/>
            <person name="Ramirez L."/>
            <person name="Alfaro M."/>
            <person name="Sun H."/>
            <person name="Tritt A."/>
            <person name="Yoshinaga Y."/>
            <person name="Zwiers L.-H."/>
            <person name="Turgeon B."/>
            <person name="Goodwin S."/>
            <person name="Spatafora J."/>
            <person name="Crous P."/>
            <person name="Grigoriev I."/>
        </authorList>
    </citation>
    <scope>NUCLEOTIDE SEQUENCE</scope>
    <source>
        <strain evidence="1">CBS 279.74</strain>
    </source>
</reference>
<dbReference type="EMBL" id="MU005789">
    <property type="protein sequence ID" value="KAF2703184.1"/>
    <property type="molecule type" value="Genomic_DNA"/>
</dbReference>
<evidence type="ECO:0000313" key="1">
    <source>
        <dbReference type="EMBL" id="KAF2703184.1"/>
    </source>
</evidence>
<name>A0A6G1JRE3_9PLEO</name>
<accession>A0A6G1JRE3</accession>